<accession>A0ABN9Q964</accession>
<evidence type="ECO:0000256" key="1">
    <source>
        <dbReference type="SAM" id="MobiDB-lite"/>
    </source>
</evidence>
<feature type="compositionally biased region" description="Low complexity" evidence="1">
    <location>
        <begin position="1"/>
        <end position="16"/>
    </location>
</feature>
<keyword evidence="3" id="KW-1185">Reference proteome</keyword>
<proteinExistence type="predicted"/>
<dbReference type="Proteomes" id="UP001189429">
    <property type="component" value="Unassembled WGS sequence"/>
</dbReference>
<name>A0ABN9Q964_9DINO</name>
<evidence type="ECO:0000313" key="3">
    <source>
        <dbReference type="Proteomes" id="UP001189429"/>
    </source>
</evidence>
<dbReference type="EMBL" id="CAUYUJ010002558">
    <property type="protein sequence ID" value="CAK0801309.1"/>
    <property type="molecule type" value="Genomic_DNA"/>
</dbReference>
<protein>
    <recommendedName>
        <fullName evidence="4">Tyr recombinase domain-containing protein</fullName>
    </recommendedName>
</protein>
<gene>
    <name evidence="2" type="ORF">PCOR1329_LOCUS9217</name>
</gene>
<reference evidence="2" key="1">
    <citation type="submission" date="2023-10" db="EMBL/GenBank/DDBJ databases">
        <authorList>
            <person name="Chen Y."/>
            <person name="Shah S."/>
            <person name="Dougan E. K."/>
            <person name="Thang M."/>
            <person name="Chan C."/>
        </authorList>
    </citation>
    <scope>NUCLEOTIDE SEQUENCE [LARGE SCALE GENOMIC DNA]</scope>
</reference>
<feature type="region of interest" description="Disordered" evidence="1">
    <location>
        <begin position="1"/>
        <end position="24"/>
    </location>
</feature>
<evidence type="ECO:0008006" key="4">
    <source>
        <dbReference type="Google" id="ProtNLM"/>
    </source>
</evidence>
<comment type="caution">
    <text evidence="2">The sequence shown here is derived from an EMBL/GenBank/DDBJ whole genome shotgun (WGS) entry which is preliminary data.</text>
</comment>
<evidence type="ECO:0000313" key="2">
    <source>
        <dbReference type="EMBL" id="CAK0801309.1"/>
    </source>
</evidence>
<sequence length="563" mass="59253">MSGSSAEGSAQAAGGPEPEGRVRPRADVPAGAQLAAPRAELCSLLQRAAAIAGAGDDAQAVCDRLRLAGAAGADDFLGISIEEAELIWAPLTELSRATLSAFLGLCAVSACPVHARRVGAERRFRCRGPVFFFSSPGACCVFRAVSWGLGLPPPGGCLISLFCLPGAGGAGAAIVALRSQDMGRSQGSDPPVQRRSPRRGTVAAAAALRMCSAARSSGRPPPPDILADANAELARADCPVPRAPAQAPLAELKGLQARGATAADASDWATWVEFCGWKASAKQYASSVRPYGKTVAFCGGDACPPSQQVLDMFVSLFRSAATMAQYLSHVRCVLRWLQSDLGALQDTQRLVRGAEKAGVSKRRERIRATAEETRALARWCSRSGFADIGDSWIVSRQFCLRYGEALKLGSQGAPVRLIRERGLPDEIEVTFMQRKCFAEPVVVSRRCICRLQGKSLRGFCAISCRCAGALPGVIVPGLQHSEPFAVLKTAAQAIGLQSPDAWGTHAFRRGWATECLRANGTSALFCSGGWRGVTAFAYASATARSTVEAAEFLIDHSDSSAGE</sequence>
<organism evidence="2 3">
    <name type="scientific">Prorocentrum cordatum</name>
    <dbReference type="NCBI Taxonomy" id="2364126"/>
    <lineage>
        <taxon>Eukaryota</taxon>
        <taxon>Sar</taxon>
        <taxon>Alveolata</taxon>
        <taxon>Dinophyceae</taxon>
        <taxon>Prorocentrales</taxon>
        <taxon>Prorocentraceae</taxon>
        <taxon>Prorocentrum</taxon>
    </lineage>
</organism>